<sequence length="152" mass="16944">MQASGLALLLAGVLPCPFLPGLPLFPVPLHSYTESGDDFSSTSTSTRTPWVLGSVQRPPPTRSRSARMLSARILRPLLFRDTLQPTPTSLPLIKFYFPASHRAPHISLFRTSVPITPRTARYPSLLRLNLDPHAIAIFLLDYLWFLPSRAVQ</sequence>
<name>A0ACB8STZ2_9AGAM</name>
<proteinExistence type="predicted"/>
<dbReference type="Proteomes" id="UP000814140">
    <property type="component" value="Unassembled WGS sequence"/>
</dbReference>
<accession>A0ACB8STZ2</accession>
<organism evidence="1 2">
    <name type="scientific">Artomyces pyxidatus</name>
    <dbReference type="NCBI Taxonomy" id="48021"/>
    <lineage>
        <taxon>Eukaryota</taxon>
        <taxon>Fungi</taxon>
        <taxon>Dikarya</taxon>
        <taxon>Basidiomycota</taxon>
        <taxon>Agaricomycotina</taxon>
        <taxon>Agaricomycetes</taxon>
        <taxon>Russulales</taxon>
        <taxon>Auriscalpiaceae</taxon>
        <taxon>Artomyces</taxon>
    </lineage>
</organism>
<keyword evidence="2" id="KW-1185">Reference proteome</keyword>
<protein>
    <submittedName>
        <fullName evidence="1">Uncharacterized protein</fullName>
    </submittedName>
</protein>
<dbReference type="EMBL" id="MU277227">
    <property type="protein sequence ID" value="KAI0059281.1"/>
    <property type="molecule type" value="Genomic_DNA"/>
</dbReference>
<evidence type="ECO:0000313" key="1">
    <source>
        <dbReference type="EMBL" id="KAI0059281.1"/>
    </source>
</evidence>
<reference evidence="1" key="1">
    <citation type="submission" date="2021-03" db="EMBL/GenBank/DDBJ databases">
        <authorList>
            <consortium name="DOE Joint Genome Institute"/>
            <person name="Ahrendt S."/>
            <person name="Looney B.P."/>
            <person name="Miyauchi S."/>
            <person name="Morin E."/>
            <person name="Drula E."/>
            <person name="Courty P.E."/>
            <person name="Chicoki N."/>
            <person name="Fauchery L."/>
            <person name="Kohler A."/>
            <person name="Kuo A."/>
            <person name="Labutti K."/>
            <person name="Pangilinan J."/>
            <person name="Lipzen A."/>
            <person name="Riley R."/>
            <person name="Andreopoulos W."/>
            <person name="He G."/>
            <person name="Johnson J."/>
            <person name="Barry K.W."/>
            <person name="Grigoriev I.V."/>
            <person name="Nagy L."/>
            <person name="Hibbett D."/>
            <person name="Henrissat B."/>
            <person name="Matheny P.B."/>
            <person name="Labbe J."/>
            <person name="Martin F."/>
        </authorList>
    </citation>
    <scope>NUCLEOTIDE SEQUENCE</scope>
    <source>
        <strain evidence="1">HHB10654</strain>
    </source>
</reference>
<reference evidence="1" key="2">
    <citation type="journal article" date="2022" name="New Phytol.">
        <title>Evolutionary transition to the ectomycorrhizal habit in the genomes of a hyperdiverse lineage of mushroom-forming fungi.</title>
        <authorList>
            <person name="Looney B."/>
            <person name="Miyauchi S."/>
            <person name="Morin E."/>
            <person name="Drula E."/>
            <person name="Courty P.E."/>
            <person name="Kohler A."/>
            <person name="Kuo A."/>
            <person name="LaButti K."/>
            <person name="Pangilinan J."/>
            <person name="Lipzen A."/>
            <person name="Riley R."/>
            <person name="Andreopoulos W."/>
            <person name="He G."/>
            <person name="Johnson J."/>
            <person name="Nolan M."/>
            <person name="Tritt A."/>
            <person name="Barry K.W."/>
            <person name="Grigoriev I.V."/>
            <person name="Nagy L.G."/>
            <person name="Hibbett D."/>
            <person name="Henrissat B."/>
            <person name="Matheny P.B."/>
            <person name="Labbe J."/>
            <person name="Martin F.M."/>
        </authorList>
    </citation>
    <scope>NUCLEOTIDE SEQUENCE</scope>
    <source>
        <strain evidence="1">HHB10654</strain>
    </source>
</reference>
<gene>
    <name evidence="1" type="ORF">BV25DRAFT_1136616</name>
</gene>
<comment type="caution">
    <text evidence="1">The sequence shown here is derived from an EMBL/GenBank/DDBJ whole genome shotgun (WGS) entry which is preliminary data.</text>
</comment>
<evidence type="ECO:0000313" key="2">
    <source>
        <dbReference type="Proteomes" id="UP000814140"/>
    </source>
</evidence>